<protein>
    <submittedName>
        <fullName evidence="2">PilZ domain-containing protein</fullName>
    </submittedName>
</protein>
<evidence type="ECO:0000256" key="1">
    <source>
        <dbReference type="SAM" id="MobiDB-lite"/>
    </source>
</evidence>
<gene>
    <name evidence="2" type="ORF">PQU95_04060</name>
</gene>
<evidence type="ECO:0000313" key="2">
    <source>
        <dbReference type="EMBL" id="MDC7716398.1"/>
    </source>
</evidence>
<dbReference type="EMBL" id="JAQQLF010000004">
    <property type="protein sequence ID" value="MDC7716398.1"/>
    <property type="molecule type" value="Genomic_DNA"/>
</dbReference>
<dbReference type="Proteomes" id="UP001219956">
    <property type="component" value="Unassembled WGS sequence"/>
</dbReference>
<comment type="caution">
    <text evidence="2">The sequence shown here is derived from an EMBL/GenBank/DDBJ whole genome shotgun (WGS) entry which is preliminary data.</text>
</comment>
<reference evidence="2 3" key="1">
    <citation type="submission" date="2023-01" db="EMBL/GenBank/DDBJ databases">
        <title>Novel species of the genus Vogesella isolated from rivers.</title>
        <authorList>
            <person name="Lu H."/>
        </authorList>
    </citation>
    <scope>NUCLEOTIDE SEQUENCE [LARGE SCALE GENOMIC DNA]</scope>
    <source>
        <strain evidence="2 3">DC21W</strain>
    </source>
</reference>
<proteinExistence type="predicted"/>
<evidence type="ECO:0000313" key="3">
    <source>
        <dbReference type="Proteomes" id="UP001219956"/>
    </source>
</evidence>
<keyword evidence="3" id="KW-1185">Reference proteome</keyword>
<accession>A0ABT5IV61</accession>
<feature type="region of interest" description="Disordered" evidence="1">
    <location>
        <begin position="332"/>
        <end position="372"/>
    </location>
</feature>
<name>A0ABT5IV61_9NEIS</name>
<dbReference type="RefSeq" id="WP_272750805.1">
    <property type="nucleotide sequence ID" value="NZ_JAQQLF010000004.1"/>
</dbReference>
<sequence>MCDPDQLEAWLHHLPYAQPFDCAQLIRDALAQLNCIKLPPASRLQLLRLYLLAQDKLLPVLEAEARPGDLTSYSRARGAALLAQHLSILIHNGFKRVLLDRSQEHGLFVLDRHKLEALNLTMLSARQLALLYARTYTPVPAGFWHDCHQIFLYVLQQGWESKALNDKEDSLGSLYRQLLLLGLTACNRMEPALIDYTLLLIRKYAKCLHLVQIDRLPERHGAFLYQPAADSPPRFHSELPASQSSSHWWIIDTQALQHELMEKLLSLQRLAQSHSEDTRLAEEIRRVLHLMQAWQSAPQRRHARHDSQQQVELVTLLPTCWFIANQASWDFATPAEDTPPPANSTDGVEVHGTDDSNSTPAKHTRPLPPAPATVTMHNLSASGMLLCGESPQHPLRTGELAMLRLPGKLWHLAVIRWVNLRGEGMAAECGLEQLGPIPDAVMLMPVITHPNDHFQMALHLPALPRSGRAAMLVIPGRQYQKLREFRMLTAQGEQLIRTTTLDSQTAYYQFVEYRPSSDF</sequence>
<organism evidence="2 3">
    <name type="scientific">Vogesella aquatica</name>
    <dbReference type="NCBI Taxonomy" id="2984206"/>
    <lineage>
        <taxon>Bacteria</taxon>
        <taxon>Pseudomonadati</taxon>
        <taxon>Pseudomonadota</taxon>
        <taxon>Betaproteobacteria</taxon>
        <taxon>Neisseriales</taxon>
        <taxon>Chromobacteriaceae</taxon>
        <taxon>Vogesella</taxon>
    </lineage>
</organism>